<evidence type="ECO:0000313" key="2">
    <source>
        <dbReference type="EMBL" id="WPY01262.1"/>
    </source>
</evidence>
<dbReference type="Proteomes" id="UP001326613">
    <property type="component" value="Chromosome"/>
</dbReference>
<organism evidence="2 3">
    <name type="scientific">Candidatus Trichorickettsia mobilis</name>
    <dbReference type="NCBI Taxonomy" id="1346319"/>
    <lineage>
        <taxon>Bacteria</taxon>
        <taxon>Pseudomonadati</taxon>
        <taxon>Pseudomonadota</taxon>
        <taxon>Alphaproteobacteria</taxon>
        <taxon>Rickettsiales</taxon>
        <taxon>Rickettsiaceae</taxon>
        <taxon>Rickettsieae</taxon>
        <taxon>Candidatus Trichorickettsia</taxon>
    </lineage>
</organism>
<keyword evidence="3" id="KW-1185">Reference proteome</keyword>
<feature type="transmembrane region" description="Helical" evidence="1">
    <location>
        <begin position="27"/>
        <end position="46"/>
    </location>
</feature>
<proteinExistence type="predicted"/>
<feature type="transmembrane region" description="Helical" evidence="1">
    <location>
        <begin position="52"/>
        <end position="69"/>
    </location>
</feature>
<gene>
    <name evidence="2" type="ORF">Trichorick_01170</name>
</gene>
<accession>A0ABZ0UTB4</accession>
<reference evidence="2 3" key="1">
    <citation type="submission" date="2022-10" db="EMBL/GenBank/DDBJ databases">
        <title>Host association and intracellularity evolved multiple times independently in the Rickettsiales.</title>
        <authorList>
            <person name="Castelli M."/>
            <person name="Nardi T."/>
            <person name="Gammuto L."/>
            <person name="Bellinzona G."/>
            <person name="Sabaneyeva E."/>
            <person name="Potekhin A."/>
            <person name="Serra V."/>
            <person name="Petroni G."/>
            <person name="Sassera D."/>
        </authorList>
    </citation>
    <scope>NUCLEOTIDE SEQUENCE [LARGE SCALE GENOMIC DNA]</scope>
    <source>
        <strain evidence="2 3">Kr 154-4</strain>
    </source>
</reference>
<name>A0ABZ0UTB4_9RICK</name>
<keyword evidence="1" id="KW-0812">Transmembrane</keyword>
<sequence length="86" mass="9994">MLISILSYLGIASLYTQYFKVKFTHSLPAALSLIIVFLYVCVMSGVLSLATYFLYILGIASLFMYTYLYRKELTRYLRQYSFEITA</sequence>
<evidence type="ECO:0000256" key="1">
    <source>
        <dbReference type="SAM" id="Phobius"/>
    </source>
</evidence>
<protein>
    <submittedName>
        <fullName evidence="2">Uncharacterized protein</fullName>
    </submittedName>
</protein>
<keyword evidence="1" id="KW-1133">Transmembrane helix</keyword>
<keyword evidence="1" id="KW-0472">Membrane</keyword>
<dbReference type="EMBL" id="CP112932">
    <property type="protein sequence ID" value="WPY01262.1"/>
    <property type="molecule type" value="Genomic_DNA"/>
</dbReference>
<evidence type="ECO:0000313" key="3">
    <source>
        <dbReference type="Proteomes" id="UP001326613"/>
    </source>
</evidence>